<comment type="caution">
    <text evidence="2">The sequence shown here is derived from an EMBL/GenBank/DDBJ whole genome shotgun (WGS) entry which is preliminary data.</text>
</comment>
<dbReference type="EMBL" id="CAJSLV010000076">
    <property type="protein sequence ID" value="CAG6396712.1"/>
    <property type="molecule type" value="Genomic_DNA"/>
</dbReference>
<feature type="region of interest" description="Disordered" evidence="1">
    <location>
        <begin position="1"/>
        <end position="71"/>
    </location>
</feature>
<feature type="compositionally biased region" description="Polar residues" evidence="1">
    <location>
        <begin position="38"/>
        <end position="49"/>
    </location>
</feature>
<gene>
    <name evidence="2" type="ORF">SCOCK_450027</name>
</gene>
<sequence length="71" mass="7715">MASPPSHRALTIIPLPNVTHGPPGPLDTGDLRTHEPKQSQNSLGSNLCQNGLMGQRRPSQEIANPLGNRRW</sequence>
<protein>
    <submittedName>
        <fullName evidence="2">Uncharacterized protein</fullName>
    </submittedName>
</protein>
<keyword evidence="3" id="KW-1185">Reference proteome</keyword>
<reference evidence="2" key="1">
    <citation type="submission" date="2021-05" db="EMBL/GenBank/DDBJ databases">
        <authorList>
            <person name="Arsene-Ploetze F."/>
        </authorList>
    </citation>
    <scope>NUCLEOTIDE SEQUENCE</scope>
    <source>
        <strain evidence="2">DSM 42138</strain>
    </source>
</reference>
<dbReference type="Proteomes" id="UP001152519">
    <property type="component" value="Unassembled WGS sequence"/>
</dbReference>
<accession>A0A9W4GVG7</accession>
<evidence type="ECO:0000313" key="3">
    <source>
        <dbReference type="Proteomes" id="UP001152519"/>
    </source>
</evidence>
<proteinExistence type="predicted"/>
<organism evidence="2 3">
    <name type="scientific">Actinacidiphila cocklensis</name>
    <dbReference type="NCBI Taxonomy" id="887465"/>
    <lineage>
        <taxon>Bacteria</taxon>
        <taxon>Bacillati</taxon>
        <taxon>Actinomycetota</taxon>
        <taxon>Actinomycetes</taxon>
        <taxon>Kitasatosporales</taxon>
        <taxon>Streptomycetaceae</taxon>
        <taxon>Actinacidiphila</taxon>
    </lineage>
</organism>
<dbReference type="AlphaFoldDB" id="A0A9W4GVG7"/>
<name>A0A9W4GVG7_9ACTN</name>
<evidence type="ECO:0000256" key="1">
    <source>
        <dbReference type="SAM" id="MobiDB-lite"/>
    </source>
</evidence>
<evidence type="ECO:0000313" key="2">
    <source>
        <dbReference type="EMBL" id="CAG6396712.1"/>
    </source>
</evidence>